<dbReference type="Gene3D" id="3.30.300.30">
    <property type="match status" value="1"/>
</dbReference>
<evidence type="ECO:0000313" key="9">
    <source>
        <dbReference type="Proteomes" id="UP000480350"/>
    </source>
</evidence>
<reference evidence="8 9" key="2">
    <citation type="submission" date="2020-03" db="EMBL/GenBank/DDBJ databases">
        <title>Kangsaoukella pontilimi gen. nov., sp. nov., a new member of the family Rhodobacteraceae isolated from a tidal mudflat.</title>
        <authorList>
            <person name="Kim I.S."/>
        </authorList>
    </citation>
    <scope>NUCLEOTIDE SEQUENCE [LARGE SCALE GENOMIC DNA]</scope>
    <source>
        <strain evidence="8 9">GH1-50</strain>
    </source>
</reference>
<comment type="similarity">
    <text evidence="1">Belongs to the ATP-dependent AMP-binding enzyme family.</text>
</comment>
<dbReference type="InterPro" id="IPR020845">
    <property type="entry name" value="AMP-binding_CS"/>
</dbReference>
<feature type="domain" description="AMP-dependent synthetase/ligase" evidence="6">
    <location>
        <begin position="8"/>
        <end position="361"/>
    </location>
</feature>
<evidence type="ECO:0000313" key="8">
    <source>
        <dbReference type="EMBL" id="MXQ07337.1"/>
    </source>
</evidence>
<keyword evidence="2" id="KW-0436">Ligase</keyword>
<dbReference type="EC" id="6.2.1.44" evidence="4"/>
<dbReference type="InterPro" id="IPR025110">
    <property type="entry name" value="AMP-bd_C"/>
</dbReference>
<dbReference type="FunFam" id="3.30.300.30:FF:000008">
    <property type="entry name" value="2,3-dihydroxybenzoate-AMP ligase"/>
    <property type="match status" value="1"/>
</dbReference>
<dbReference type="SUPFAM" id="SSF56801">
    <property type="entry name" value="Acetyl-CoA synthetase-like"/>
    <property type="match status" value="1"/>
</dbReference>
<evidence type="ECO:0000259" key="6">
    <source>
        <dbReference type="Pfam" id="PF00501"/>
    </source>
</evidence>
<dbReference type="InterPro" id="IPR042099">
    <property type="entry name" value="ANL_N_sf"/>
</dbReference>
<dbReference type="GO" id="GO:0031956">
    <property type="term" value="F:medium-chain fatty acid-CoA ligase activity"/>
    <property type="evidence" value="ECO:0007669"/>
    <property type="project" value="TreeGrafter"/>
</dbReference>
<dbReference type="InterPro" id="IPR045851">
    <property type="entry name" value="AMP-bd_C_sf"/>
</dbReference>
<evidence type="ECO:0000256" key="1">
    <source>
        <dbReference type="ARBA" id="ARBA00006432"/>
    </source>
</evidence>
<dbReference type="InterPro" id="IPR000873">
    <property type="entry name" value="AMP-dep_synth/lig_dom"/>
</dbReference>
<sequence length="508" mass="54943">MTAAAMLFETAERVPDNPSLLLGEQVIATYRQFADRAASLALLLCQDHGIAPGDRVAIFARNAPEYLIALYGIWCAGAIAVPVNCKLHPREVDYILANSGAKLVIVDGNTPSGFAPEIPVLVFSDFPETGDEAREPHPSGPDDSAWLFYTSGTTGKPKGVDLTFGNLSAMSEAYVIDVDAVHEGDAAFYAAPMSHGAGLYNFMFVKAGARHIVPPTDGFDTEYICKMAPRLGNLSMFAAPTMVKRLVGKARELDYSGEGIRTIVYGGGPMYVADAIEAFNQFGDRFIQIYGQGECPMCLTVLTRDEVADRHHPNWASRLGSVGRAQSCVELKTIRADGTACRVGETGEIVAKGRPVMRGYWRNAQATAEALADGWLRTGDMGSLDADGYLTLRDRSKDVIISGGSNVYPREVEEALLSHECVQEVAVVGRPSAEWGEEVVAFVVPAQDAAQDAEALRRHCRSQIAAFKVPKAILFTDDLPKNNYGKVVKTELRERLGIDSQAKTSSAR</sequence>
<reference evidence="8 9" key="1">
    <citation type="submission" date="2019-12" db="EMBL/GenBank/DDBJ databases">
        <authorList>
            <person name="Lee S.D."/>
        </authorList>
    </citation>
    <scope>NUCLEOTIDE SEQUENCE [LARGE SCALE GENOMIC DNA]</scope>
    <source>
        <strain evidence="8 9">GH1-50</strain>
    </source>
</reference>
<dbReference type="PROSITE" id="PS00455">
    <property type="entry name" value="AMP_BINDING"/>
    <property type="match status" value="1"/>
</dbReference>
<evidence type="ECO:0000256" key="3">
    <source>
        <dbReference type="ARBA" id="ARBA00051915"/>
    </source>
</evidence>
<comment type="caution">
    <text evidence="8">The sequence shown here is derived from an EMBL/GenBank/DDBJ whole genome shotgun (WGS) entry which is preliminary data.</text>
</comment>
<dbReference type="EMBL" id="WUPT01000001">
    <property type="protein sequence ID" value="MXQ07337.1"/>
    <property type="molecule type" value="Genomic_DNA"/>
</dbReference>
<feature type="domain" description="AMP-binding enzyme C-terminal" evidence="7">
    <location>
        <begin position="411"/>
        <end position="486"/>
    </location>
</feature>
<dbReference type="Pfam" id="PF13193">
    <property type="entry name" value="AMP-binding_C"/>
    <property type="match status" value="1"/>
</dbReference>
<dbReference type="Pfam" id="PF00501">
    <property type="entry name" value="AMP-binding"/>
    <property type="match status" value="1"/>
</dbReference>
<dbReference type="PANTHER" id="PTHR43201">
    <property type="entry name" value="ACYL-COA SYNTHETASE"/>
    <property type="match status" value="1"/>
</dbReference>
<name>A0A7C9MQE4_9RHOB</name>
<dbReference type="GO" id="GO:0006631">
    <property type="term" value="P:fatty acid metabolic process"/>
    <property type="evidence" value="ECO:0007669"/>
    <property type="project" value="TreeGrafter"/>
</dbReference>
<organism evidence="8 9">
    <name type="scientific">Kangsaoukella pontilimi</name>
    <dbReference type="NCBI Taxonomy" id="2691042"/>
    <lineage>
        <taxon>Bacteria</taxon>
        <taxon>Pseudomonadati</taxon>
        <taxon>Pseudomonadota</taxon>
        <taxon>Alphaproteobacteria</taxon>
        <taxon>Rhodobacterales</taxon>
        <taxon>Paracoccaceae</taxon>
        <taxon>Kangsaoukella</taxon>
    </lineage>
</organism>
<keyword evidence="9" id="KW-1185">Reference proteome</keyword>
<evidence type="ECO:0000256" key="5">
    <source>
        <dbReference type="ARBA" id="ARBA00067668"/>
    </source>
</evidence>
<gene>
    <name evidence="8" type="ORF">GQ651_05700</name>
</gene>
<evidence type="ECO:0000256" key="2">
    <source>
        <dbReference type="ARBA" id="ARBA00022598"/>
    </source>
</evidence>
<accession>A0A7C9MQE4</accession>
<dbReference type="PANTHER" id="PTHR43201:SF5">
    <property type="entry name" value="MEDIUM-CHAIN ACYL-COA LIGASE ACSF2, MITOCHONDRIAL"/>
    <property type="match status" value="1"/>
</dbReference>
<dbReference type="Proteomes" id="UP000480350">
    <property type="component" value="Unassembled WGS sequence"/>
</dbReference>
<dbReference type="AlphaFoldDB" id="A0A7C9MQE4"/>
<proteinExistence type="inferred from homology"/>
<evidence type="ECO:0000259" key="7">
    <source>
        <dbReference type="Pfam" id="PF13193"/>
    </source>
</evidence>
<protein>
    <recommendedName>
        <fullName evidence="5">3-methylmercaptopropionyl-CoA ligase</fullName>
        <ecNumber evidence="4">6.2.1.44</ecNumber>
    </recommendedName>
</protein>
<dbReference type="Gene3D" id="3.40.50.12780">
    <property type="entry name" value="N-terminal domain of ligase-like"/>
    <property type="match status" value="1"/>
</dbReference>
<evidence type="ECO:0000256" key="4">
    <source>
        <dbReference type="ARBA" id="ARBA00066616"/>
    </source>
</evidence>
<comment type="catalytic activity">
    <reaction evidence="3">
        <text>3-(methylsulfanyl)propanoate + ATP + CoA = 3-(methylsulfanyl)propanoyl-CoA + AMP + diphosphate</text>
        <dbReference type="Rhea" id="RHEA:43052"/>
        <dbReference type="ChEBI" id="CHEBI:30616"/>
        <dbReference type="ChEBI" id="CHEBI:33019"/>
        <dbReference type="ChEBI" id="CHEBI:49016"/>
        <dbReference type="ChEBI" id="CHEBI:57287"/>
        <dbReference type="ChEBI" id="CHEBI:82815"/>
        <dbReference type="ChEBI" id="CHEBI:456215"/>
        <dbReference type="EC" id="6.2.1.44"/>
    </reaction>
    <physiologicalReaction direction="left-to-right" evidence="3">
        <dbReference type="Rhea" id="RHEA:43053"/>
    </physiologicalReaction>
</comment>